<dbReference type="FunFam" id="2.40.110.10:FF:000005">
    <property type="entry name" value="Acyl-coenzyme A oxidase"/>
    <property type="match status" value="1"/>
</dbReference>
<dbReference type="InterPro" id="IPR055060">
    <property type="entry name" value="ACOX_C_alpha1"/>
</dbReference>
<evidence type="ECO:0000259" key="16">
    <source>
        <dbReference type="Pfam" id="PF02770"/>
    </source>
</evidence>
<evidence type="ECO:0000259" key="17">
    <source>
        <dbReference type="Pfam" id="PF22924"/>
    </source>
</evidence>
<keyword evidence="8" id="KW-0560">Oxidoreductase</keyword>
<keyword evidence="9" id="KW-0443">Lipid metabolism</keyword>
<dbReference type="InterPro" id="IPR012258">
    <property type="entry name" value="Acyl-CoA_oxidase"/>
</dbReference>
<comment type="subcellular location">
    <subcellularLocation>
        <location evidence="2">Peroxisome</location>
    </subcellularLocation>
</comment>
<dbReference type="InterPro" id="IPR036250">
    <property type="entry name" value="AcylCo_DH-like_C"/>
</dbReference>
<sequence>MDLPDVTSRSSGDTSEEDDSRRIRKLVDRRIRQLSLHLPPELFRDLQEDRGLDMVVCAAKVKALKVSTGMLPEYMKGRHRDIQEKVYEYFNSRPELQTPIEISKDEHRELCMRQLTALVREAGIRPFKYVVEDPAKYFAISEAIGSVDMSLGIKMGVQYSLWGGSVLNLGTKKHRDKYFEGIDNLEYMGCFAMTELHHGSNVQGLQTTATFDLFNDEFIIDTPNDGAIKWWIGNAAVHGKFATVFARLLLPTHDSGGVSDMGVHAFIVQIRDQKTHETLPGVEIHDCGHKIGLNGVDNGALRFRSVRIPRDNLLNRFGDVSKDGKYTSSLPSINKRFAATLGELVGGRVGLASSSVGVLKFAVTIATRYSLLRQQFGPPKQPEISILDYQSHQHKLMPMLASSYAFHFATLSLVEKYSDMKKSQDEELIGDVHALSAGLKAYITAYTAKSLNTCREACGGHGYAAVNRFGTLRNDHDIFQTFEGDNTVLLQQVAGLLLKEYKEKFQGGTLLVTWNYLRQSMNSYLSQPNPVTSRWEGEDHLRDPKFQLDAFRYRTSRLLQSVAVRLQKHSKTLGGFGAWNRCLNHLLTLAESHIESFVLEIFIEAVKRCPDASSRSALKLVCDLYALDRIWNDIGTYRNVDYVAPNKAKAIHKLTEYLCFQVRNIAKELIDAFDLPDYVIRAPIAVQDAEQVYTQYTQFAGF</sequence>
<reference evidence="18 19" key="1">
    <citation type="submission" date="2018-04" db="EMBL/GenBank/DDBJ databases">
        <authorList>
            <person name="Vogel A."/>
        </authorList>
    </citation>
    <scope>NUCLEOTIDE SEQUENCE [LARGE SCALE GENOMIC DNA]</scope>
</reference>
<evidence type="ECO:0000256" key="10">
    <source>
        <dbReference type="ARBA" id="ARBA00023140"/>
    </source>
</evidence>
<feature type="domain" description="Acyl-CoA oxidase C-terminal" evidence="15">
    <location>
        <begin position="543"/>
        <end position="697"/>
    </location>
</feature>
<feature type="domain" description="Acyl-CoA oxidase/dehydrogenase middle" evidence="16">
    <location>
        <begin position="190"/>
        <end position="306"/>
    </location>
</feature>
<dbReference type="Gene3D" id="1.20.140.10">
    <property type="entry name" value="Butyryl-CoA Dehydrogenase, subunit A, domain 3"/>
    <property type="match status" value="2"/>
</dbReference>
<keyword evidence="5 11" id="KW-0274">FAD</keyword>
<dbReference type="GO" id="GO:0055088">
    <property type="term" value="P:lipid homeostasis"/>
    <property type="evidence" value="ECO:0007669"/>
    <property type="project" value="TreeGrafter"/>
</dbReference>
<evidence type="ECO:0000256" key="11">
    <source>
        <dbReference type="PIRNR" id="PIRNR000168"/>
    </source>
</evidence>
<evidence type="ECO:0000259" key="15">
    <source>
        <dbReference type="Pfam" id="PF01756"/>
    </source>
</evidence>
<dbReference type="GO" id="GO:0071949">
    <property type="term" value="F:FAD binding"/>
    <property type="evidence" value="ECO:0007669"/>
    <property type="project" value="InterPro"/>
</dbReference>
<dbReference type="FunFam" id="1.20.140.10:FF:000025">
    <property type="entry name" value="Acyl-coenzyme A oxidase"/>
    <property type="match status" value="1"/>
</dbReference>
<dbReference type="PANTHER" id="PTHR10909">
    <property type="entry name" value="ELECTRON TRANSPORT OXIDOREDUCTASE"/>
    <property type="match status" value="1"/>
</dbReference>
<evidence type="ECO:0000256" key="14">
    <source>
        <dbReference type="SAM" id="MobiDB-lite"/>
    </source>
</evidence>
<dbReference type="InterPro" id="IPR046373">
    <property type="entry name" value="Acyl-CoA_Oxase/DH_mid-dom_sf"/>
</dbReference>
<accession>A0A484N4H6</accession>
<gene>
    <name evidence="18" type="ORF">CCAM_LOCUS37789</name>
</gene>
<keyword evidence="7" id="KW-0809">Transit peptide</keyword>
<dbReference type="EMBL" id="OOIL02005825">
    <property type="protein sequence ID" value="VFQ96013.1"/>
    <property type="molecule type" value="Genomic_DNA"/>
</dbReference>
<keyword evidence="10" id="KW-0576">Peroxisome</keyword>
<feature type="region of interest" description="Disordered" evidence="14">
    <location>
        <begin position="1"/>
        <end position="21"/>
    </location>
</feature>
<feature type="domain" description="Acyl-CoA oxidase C-alpha1" evidence="17">
    <location>
        <begin position="342"/>
        <end position="498"/>
    </location>
</feature>
<evidence type="ECO:0000256" key="12">
    <source>
        <dbReference type="PIRSR" id="PIRSR000168-1"/>
    </source>
</evidence>
<evidence type="ECO:0000256" key="9">
    <source>
        <dbReference type="ARBA" id="ARBA00023098"/>
    </source>
</evidence>
<dbReference type="Pfam" id="PF22924">
    <property type="entry name" value="ACOX_C_alpha1"/>
    <property type="match status" value="1"/>
</dbReference>
<evidence type="ECO:0000256" key="6">
    <source>
        <dbReference type="ARBA" id="ARBA00022832"/>
    </source>
</evidence>
<evidence type="ECO:0000256" key="2">
    <source>
        <dbReference type="ARBA" id="ARBA00004275"/>
    </source>
</evidence>
<keyword evidence="6" id="KW-0276">Fatty acid metabolism</keyword>
<evidence type="ECO:0000256" key="4">
    <source>
        <dbReference type="ARBA" id="ARBA00022630"/>
    </source>
</evidence>
<dbReference type="Pfam" id="PF02770">
    <property type="entry name" value="Acyl-CoA_dh_M"/>
    <property type="match status" value="1"/>
</dbReference>
<evidence type="ECO:0000256" key="13">
    <source>
        <dbReference type="PIRSR" id="PIRSR000168-2"/>
    </source>
</evidence>
<evidence type="ECO:0000313" key="18">
    <source>
        <dbReference type="EMBL" id="VFQ96013.1"/>
    </source>
</evidence>
<keyword evidence="4 11" id="KW-0285">Flavoprotein</keyword>
<dbReference type="SUPFAM" id="SSF56645">
    <property type="entry name" value="Acyl-CoA dehydrogenase NM domain-like"/>
    <property type="match status" value="1"/>
</dbReference>
<evidence type="ECO:0000313" key="19">
    <source>
        <dbReference type="Proteomes" id="UP000595140"/>
    </source>
</evidence>
<evidence type="ECO:0000256" key="7">
    <source>
        <dbReference type="ARBA" id="ARBA00022946"/>
    </source>
</evidence>
<feature type="binding site" evidence="13">
    <location>
        <position position="194"/>
    </location>
    <ligand>
        <name>FAD</name>
        <dbReference type="ChEBI" id="CHEBI:57692"/>
    </ligand>
</feature>
<dbReference type="PANTHER" id="PTHR10909:SF378">
    <property type="entry name" value="ACYL-COENZYME A OXIDASE"/>
    <property type="match status" value="1"/>
</dbReference>
<dbReference type="GO" id="GO:0005777">
    <property type="term" value="C:peroxisome"/>
    <property type="evidence" value="ECO:0007669"/>
    <property type="project" value="UniProtKB-SubCell"/>
</dbReference>
<evidence type="ECO:0000256" key="1">
    <source>
        <dbReference type="ARBA" id="ARBA00001974"/>
    </source>
</evidence>
<evidence type="ECO:0000256" key="8">
    <source>
        <dbReference type="ARBA" id="ARBA00023002"/>
    </source>
</evidence>
<dbReference type="GO" id="GO:0033540">
    <property type="term" value="P:fatty acid beta-oxidation using acyl-CoA oxidase"/>
    <property type="evidence" value="ECO:0007669"/>
    <property type="project" value="TreeGrafter"/>
</dbReference>
<comment type="cofactor">
    <cofactor evidence="1">
        <name>FAD</name>
        <dbReference type="ChEBI" id="CHEBI:57692"/>
    </cofactor>
</comment>
<dbReference type="InterPro" id="IPR002655">
    <property type="entry name" value="Acyl-CoA_oxidase_C"/>
</dbReference>
<dbReference type="AlphaFoldDB" id="A0A484N4H6"/>
<evidence type="ECO:0000256" key="3">
    <source>
        <dbReference type="ARBA" id="ARBA00006288"/>
    </source>
</evidence>
<comment type="similarity">
    <text evidence="3 11">Belongs to the acyl-CoA oxidase family.</text>
</comment>
<dbReference type="InterPro" id="IPR006091">
    <property type="entry name" value="Acyl-CoA_Oxase/DH_mid-dom"/>
</dbReference>
<dbReference type="PIRSF" id="PIRSF000168">
    <property type="entry name" value="Acyl-CoA_oxidase"/>
    <property type="match status" value="1"/>
</dbReference>
<proteinExistence type="inferred from homology"/>
<dbReference type="InterPro" id="IPR009100">
    <property type="entry name" value="AcylCoA_DH/oxidase_NM_dom_sf"/>
</dbReference>
<dbReference type="OrthoDB" id="538336at2759"/>
<dbReference type="Pfam" id="PF01756">
    <property type="entry name" value="ACOX"/>
    <property type="match status" value="1"/>
</dbReference>
<dbReference type="Proteomes" id="UP000595140">
    <property type="component" value="Unassembled WGS sequence"/>
</dbReference>
<evidence type="ECO:0000256" key="5">
    <source>
        <dbReference type="ARBA" id="ARBA00022827"/>
    </source>
</evidence>
<feature type="active site" description="Proton acceptor" evidence="12">
    <location>
        <position position="483"/>
    </location>
</feature>
<dbReference type="GO" id="GO:0005504">
    <property type="term" value="F:fatty acid binding"/>
    <property type="evidence" value="ECO:0007669"/>
    <property type="project" value="TreeGrafter"/>
</dbReference>
<keyword evidence="19" id="KW-1185">Reference proteome</keyword>
<name>A0A484N4H6_9ASTE</name>
<dbReference type="Gene3D" id="2.40.110.10">
    <property type="entry name" value="Butyryl-CoA Dehydrogenase, subunit A, domain 2"/>
    <property type="match status" value="1"/>
</dbReference>
<dbReference type="SUPFAM" id="SSF47203">
    <property type="entry name" value="Acyl-CoA dehydrogenase C-terminal domain-like"/>
    <property type="match status" value="2"/>
</dbReference>
<organism evidence="18 19">
    <name type="scientific">Cuscuta campestris</name>
    <dbReference type="NCBI Taxonomy" id="132261"/>
    <lineage>
        <taxon>Eukaryota</taxon>
        <taxon>Viridiplantae</taxon>
        <taxon>Streptophyta</taxon>
        <taxon>Embryophyta</taxon>
        <taxon>Tracheophyta</taxon>
        <taxon>Spermatophyta</taxon>
        <taxon>Magnoliopsida</taxon>
        <taxon>eudicotyledons</taxon>
        <taxon>Gunneridae</taxon>
        <taxon>Pentapetalae</taxon>
        <taxon>asterids</taxon>
        <taxon>lamiids</taxon>
        <taxon>Solanales</taxon>
        <taxon>Convolvulaceae</taxon>
        <taxon>Cuscuteae</taxon>
        <taxon>Cuscuta</taxon>
        <taxon>Cuscuta subgen. Grammica</taxon>
        <taxon>Cuscuta sect. Cleistogrammica</taxon>
    </lineage>
</organism>
<dbReference type="GO" id="GO:0003997">
    <property type="term" value="F:acyl-CoA oxidase activity"/>
    <property type="evidence" value="ECO:0007669"/>
    <property type="project" value="InterPro"/>
</dbReference>
<feature type="binding site" evidence="13">
    <location>
        <position position="233"/>
    </location>
    <ligand>
        <name>FAD</name>
        <dbReference type="ChEBI" id="CHEBI:57692"/>
    </ligand>
</feature>
<dbReference type="FunFam" id="1.20.140.10:FF:000010">
    <property type="entry name" value="Acyl-coenzyme A oxidase"/>
    <property type="match status" value="1"/>
</dbReference>
<protein>
    <recommendedName>
        <fullName evidence="11">Acyl-coenzyme A oxidase</fullName>
    </recommendedName>
</protein>